<comment type="caution">
    <text evidence="3">The sequence shown here is derived from an EMBL/GenBank/DDBJ whole genome shotgun (WGS) entry which is preliminary data.</text>
</comment>
<proteinExistence type="inferred from homology"/>
<evidence type="ECO:0000313" key="4">
    <source>
        <dbReference type="Proteomes" id="UP001501509"/>
    </source>
</evidence>
<dbReference type="Gene3D" id="1.10.630.10">
    <property type="entry name" value="Cytochrome P450"/>
    <property type="match status" value="1"/>
</dbReference>
<dbReference type="PANTHER" id="PTHR46696:SF4">
    <property type="entry name" value="BIOTIN BIOSYNTHESIS CYTOCHROME P450"/>
    <property type="match status" value="1"/>
</dbReference>
<evidence type="ECO:0000256" key="2">
    <source>
        <dbReference type="RuleBase" id="RU000461"/>
    </source>
</evidence>
<keyword evidence="2" id="KW-0503">Monooxygenase</keyword>
<dbReference type="InterPro" id="IPR002397">
    <property type="entry name" value="Cyt_P450_B"/>
</dbReference>
<sequence length="392" mass="43617">MADLEFSPYDFYGVDSDPYPVYARLRAEAPVYRNEELDFWALSRHGDVVAALRDSRRFSSANGPLLEASVWGPAARRALSFIAMDPPDHTRMRGLVSRGFTPRRVAELESHIREVARRHVDTALAKGEVDFVGDIAARIPTDVISELVGVPEAERGELRRLADLAMHREPGGREMTAEGLAALMELIGHFADLVSDRRLRRQDDLVSALLEAEVEGDRLRDEEVVAFLHLLVGAGNETTTNLLGNAVYWAWRHPDQKALAFEGRAREWVEETLRYDTVAPTLLRTLTCDAELHGVKLPSGSRIVLLPGAANRDPAVFAEPDRYALEREFGPVISFGSGPHFCLGASLARLEARVTLEEFTARVTDFDLDMSRASRRQSPYVRGFATLPVAVM</sequence>
<dbReference type="EMBL" id="BAAATD010000008">
    <property type="protein sequence ID" value="GAA2614871.1"/>
    <property type="molecule type" value="Genomic_DNA"/>
</dbReference>
<keyword evidence="2" id="KW-0408">Iron</keyword>
<accession>A0ABN3Q3I9</accession>
<dbReference type="InterPro" id="IPR017972">
    <property type="entry name" value="Cyt_P450_CS"/>
</dbReference>
<gene>
    <name evidence="3" type="ORF">GCM10010411_57270</name>
</gene>
<dbReference type="SUPFAM" id="SSF48264">
    <property type="entry name" value="Cytochrome P450"/>
    <property type="match status" value="1"/>
</dbReference>
<evidence type="ECO:0000313" key="3">
    <source>
        <dbReference type="EMBL" id="GAA2614871.1"/>
    </source>
</evidence>
<dbReference type="CDD" id="cd11078">
    <property type="entry name" value="CYP130-like"/>
    <property type="match status" value="1"/>
</dbReference>
<reference evidence="3 4" key="1">
    <citation type="journal article" date="2019" name="Int. J. Syst. Evol. Microbiol.">
        <title>The Global Catalogue of Microorganisms (GCM) 10K type strain sequencing project: providing services to taxonomists for standard genome sequencing and annotation.</title>
        <authorList>
            <consortium name="The Broad Institute Genomics Platform"/>
            <consortium name="The Broad Institute Genome Sequencing Center for Infectious Disease"/>
            <person name="Wu L."/>
            <person name="Ma J."/>
        </authorList>
    </citation>
    <scope>NUCLEOTIDE SEQUENCE [LARGE SCALE GENOMIC DNA]</scope>
    <source>
        <strain evidence="3 4">JCM 6833</strain>
    </source>
</reference>
<dbReference type="Proteomes" id="UP001501509">
    <property type="component" value="Unassembled WGS sequence"/>
</dbReference>
<dbReference type="InterPro" id="IPR036396">
    <property type="entry name" value="Cyt_P450_sf"/>
</dbReference>
<comment type="similarity">
    <text evidence="1 2">Belongs to the cytochrome P450 family.</text>
</comment>
<name>A0ABN3Q3I9_9ACTN</name>
<dbReference type="PRINTS" id="PR00359">
    <property type="entry name" value="BP450"/>
</dbReference>
<dbReference type="PANTHER" id="PTHR46696">
    <property type="entry name" value="P450, PUTATIVE (EUROFUNG)-RELATED"/>
    <property type="match status" value="1"/>
</dbReference>
<dbReference type="RefSeq" id="WP_344545557.1">
    <property type="nucleotide sequence ID" value="NZ_BAAATD010000008.1"/>
</dbReference>
<evidence type="ECO:0000256" key="1">
    <source>
        <dbReference type="ARBA" id="ARBA00010617"/>
    </source>
</evidence>
<dbReference type="PROSITE" id="PS00086">
    <property type="entry name" value="CYTOCHROME_P450"/>
    <property type="match status" value="1"/>
</dbReference>
<keyword evidence="4" id="KW-1185">Reference proteome</keyword>
<keyword evidence="2" id="KW-0560">Oxidoreductase</keyword>
<dbReference type="InterPro" id="IPR001128">
    <property type="entry name" value="Cyt_P450"/>
</dbReference>
<dbReference type="Pfam" id="PF00067">
    <property type="entry name" value="p450"/>
    <property type="match status" value="1"/>
</dbReference>
<organism evidence="3 4">
    <name type="scientific">Actinomadura fulvescens</name>
    <dbReference type="NCBI Taxonomy" id="46160"/>
    <lineage>
        <taxon>Bacteria</taxon>
        <taxon>Bacillati</taxon>
        <taxon>Actinomycetota</taxon>
        <taxon>Actinomycetes</taxon>
        <taxon>Streptosporangiales</taxon>
        <taxon>Thermomonosporaceae</taxon>
        <taxon>Actinomadura</taxon>
    </lineage>
</organism>
<keyword evidence="2" id="KW-0349">Heme</keyword>
<keyword evidence="2" id="KW-0479">Metal-binding</keyword>
<protein>
    <submittedName>
        <fullName evidence="3">Cytochrome P450</fullName>
    </submittedName>
</protein>